<protein>
    <submittedName>
        <fullName evidence="5">Si:dkey-256h2.1</fullName>
    </submittedName>
</protein>
<keyword evidence="1" id="KW-1015">Disulfide bond</keyword>
<keyword evidence="2" id="KW-1133">Transmembrane helix</keyword>
<proteinExistence type="predicted"/>
<evidence type="ECO:0000256" key="2">
    <source>
        <dbReference type="SAM" id="Phobius"/>
    </source>
</evidence>
<dbReference type="Ensembl" id="ENSNBRT00000020811.1">
    <property type="protein sequence ID" value="ENSNBRP00000020267.1"/>
    <property type="gene ID" value="ENSNBRG00000015584.1"/>
</dbReference>
<dbReference type="OMA" id="VWQAQWF"/>
<dbReference type="InterPro" id="IPR014784">
    <property type="entry name" value="Cu2_ascorb_mOase-like_C"/>
</dbReference>
<dbReference type="PANTHER" id="PTHR39319:SF1">
    <property type="entry name" value="SI:DKEY-256H2.1"/>
    <property type="match status" value="1"/>
</dbReference>
<dbReference type="STRING" id="32507.ENSNBRP00000020267"/>
<feature type="domain" description="Peptide-N-glycosidase F C-terminal" evidence="4">
    <location>
        <begin position="388"/>
        <end position="513"/>
    </location>
</feature>
<sequence>MALLRSKSALLWFLIVLAAHIAETGGRPRRQVLLTEGDSTVSLRSRQPPAGPEPGDPADAFKVPTLDGEFSFQPDALRGPLVIHAFTNNSGFLECLWSSESSLKSLVEELPNSTQVLFLSLDDSVVSDVLWMREQVLRAAAHSKKEVLSRLHFSPVPVFALGNWIPRVLYYWSCMGHSCGLSQAAFISEEWKMPVIIKRLDARYDWLMARWGSKSYTVIDAGDGCETFPSVAGAVAWVSEGNCSFFTKVCYKFLCFVFVCLFFLNCCILCIMNLQIDILVMAFDVVCSHQYKLSMDALFCFVLFLSLISYFGFVSRFDFFADLQTKLQNPAKVVSVFDKVQMQGDKGAVATVDLSIGKFIKTTVNYLIRLILFTTVCGGSHWLHVCFQVELYAVITGHGSDENGCGEFCVTSHHFVINAAYNNTHVFDSAGTALGCAMRVKEGAVPNEHGTWLYGRGGWCDGLQVNPWRVDVTKQLNMSRSESNTVVYFGLFNGRDPNPAQPPGYIIMTSSLVFYK</sequence>
<feature type="chain" id="PRO_5018732081" evidence="3">
    <location>
        <begin position="27"/>
        <end position="516"/>
    </location>
</feature>
<dbReference type="PANTHER" id="PTHR39319">
    <property type="entry name" value="SI:DKEY-256H2.1"/>
    <property type="match status" value="1"/>
</dbReference>
<dbReference type="SUPFAM" id="SSF49742">
    <property type="entry name" value="PHM/PNGase F"/>
    <property type="match status" value="1"/>
</dbReference>
<keyword evidence="3" id="KW-0732">Signal</keyword>
<keyword evidence="2" id="KW-0472">Membrane</keyword>
<reference evidence="5" key="2">
    <citation type="submission" date="2025-09" db="UniProtKB">
        <authorList>
            <consortium name="Ensembl"/>
        </authorList>
    </citation>
    <scope>IDENTIFICATION</scope>
</reference>
<keyword evidence="2" id="KW-0812">Transmembrane</keyword>
<evidence type="ECO:0000313" key="5">
    <source>
        <dbReference type="Ensembl" id="ENSNBRP00000020267.1"/>
    </source>
</evidence>
<dbReference type="InterPro" id="IPR008977">
    <property type="entry name" value="PHM/PNGase_F_dom_sf"/>
</dbReference>
<dbReference type="AlphaFoldDB" id="A0A3Q4HS46"/>
<dbReference type="Pfam" id="PF09113">
    <property type="entry name" value="N-glycanase_C"/>
    <property type="match status" value="1"/>
</dbReference>
<feature type="signal peptide" evidence="3">
    <location>
        <begin position="1"/>
        <end position="26"/>
    </location>
</feature>
<keyword evidence="6" id="KW-1185">Reference proteome</keyword>
<name>A0A3Q4HS46_NEOBR</name>
<organism evidence="5 6">
    <name type="scientific">Neolamprologus brichardi</name>
    <name type="common">Fairy cichlid</name>
    <name type="synonym">Lamprologus brichardi</name>
    <dbReference type="NCBI Taxonomy" id="32507"/>
    <lineage>
        <taxon>Eukaryota</taxon>
        <taxon>Metazoa</taxon>
        <taxon>Chordata</taxon>
        <taxon>Craniata</taxon>
        <taxon>Vertebrata</taxon>
        <taxon>Euteleostomi</taxon>
        <taxon>Actinopterygii</taxon>
        <taxon>Neopterygii</taxon>
        <taxon>Teleostei</taxon>
        <taxon>Neoteleostei</taxon>
        <taxon>Acanthomorphata</taxon>
        <taxon>Ovalentaria</taxon>
        <taxon>Cichlomorphae</taxon>
        <taxon>Cichliformes</taxon>
        <taxon>Cichlidae</taxon>
        <taxon>African cichlids</taxon>
        <taxon>Pseudocrenilabrinae</taxon>
        <taxon>Lamprologini</taxon>
        <taxon>Neolamprologus</taxon>
    </lineage>
</organism>
<feature type="transmembrane region" description="Helical" evidence="2">
    <location>
        <begin position="293"/>
        <end position="313"/>
    </location>
</feature>
<evidence type="ECO:0000313" key="6">
    <source>
        <dbReference type="Proteomes" id="UP000261580"/>
    </source>
</evidence>
<reference evidence="5" key="1">
    <citation type="submission" date="2025-08" db="UniProtKB">
        <authorList>
            <consortium name="Ensembl"/>
        </authorList>
    </citation>
    <scope>IDENTIFICATION</scope>
</reference>
<dbReference type="Gene3D" id="2.60.120.230">
    <property type="match status" value="1"/>
</dbReference>
<evidence type="ECO:0000256" key="3">
    <source>
        <dbReference type="SAM" id="SignalP"/>
    </source>
</evidence>
<dbReference type="GO" id="GO:0016715">
    <property type="term" value="F:oxidoreductase activity, acting on paired donors, with incorporation or reduction of molecular oxygen, reduced ascorbate as one donor, and incorporation of one atom of oxygen"/>
    <property type="evidence" value="ECO:0007669"/>
    <property type="project" value="InterPro"/>
</dbReference>
<dbReference type="Proteomes" id="UP000261580">
    <property type="component" value="Unassembled WGS sequence"/>
</dbReference>
<evidence type="ECO:0000256" key="1">
    <source>
        <dbReference type="ARBA" id="ARBA00023157"/>
    </source>
</evidence>
<accession>A0A3Q4HS46</accession>
<feature type="transmembrane region" description="Helical" evidence="2">
    <location>
        <begin position="251"/>
        <end position="272"/>
    </location>
</feature>
<evidence type="ECO:0000259" key="4">
    <source>
        <dbReference type="Pfam" id="PF09113"/>
    </source>
</evidence>
<dbReference type="GeneTree" id="ENSGT00390000001883"/>
<dbReference type="InterPro" id="IPR053251">
    <property type="entry name" value="N-glycanase"/>
</dbReference>
<dbReference type="Bgee" id="ENSNBRG00000015584">
    <property type="expression patterns" value="Expressed in liver and 7 other cell types or tissues"/>
</dbReference>
<dbReference type="InterPro" id="IPR015197">
    <property type="entry name" value="PngaseF_C"/>
</dbReference>